<evidence type="ECO:0000313" key="4">
    <source>
        <dbReference type="Proteomes" id="UP000323046"/>
    </source>
</evidence>
<accession>A0A5P2BN16</accession>
<keyword evidence="4" id="KW-1185">Reference proteome</keyword>
<evidence type="ECO:0000313" key="3">
    <source>
        <dbReference type="EMBL" id="QES29749.1"/>
    </source>
</evidence>
<keyword evidence="2" id="KW-0812">Transmembrane</keyword>
<proteinExistence type="predicted"/>
<evidence type="ECO:0000256" key="2">
    <source>
        <dbReference type="SAM" id="Phobius"/>
    </source>
</evidence>
<organism evidence="3 4">
    <name type="scientific">Streptomyces venezuelae</name>
    <dbReference type="NCBI Taxonomy" id="54571"/>
    <lineage>
        <taxon>Bacteria</taxon>
        <taxon>Bacillati</taxon>
        <taxon>Actinomycetota</taxon>
        <taxon>Actinomycetes</taxon>
        <taxon>Kitasatosporales</taxon>
        <taxon>Streptomycetaceae</taxon>
        <taxon>Streptomyces</taxon>
    </lineage>
</organism>
<sequence>MLLGKSTPTRYEISITPVAPVRRPIWFWALIVLLVLALAAVIDGHDEDASPAHRPEHTQTADTRTHGQE</sequence>
<gene>
    <name evidence="3" type="ORF">DEJ47_27860</name>
</gene>
<evidence type="ECO:0000256" key="1">
    <source>
        <dbReference type="SAM" id="MobiDB-lite"/>
    </source>
</evidence>
<dbReference type="EMBL" id="CP029193">
    <property type="protein sequence ID" value="QES29749.1"/>
    <property type="molecule type" value="Genomic_DNA"/>
</dbReference>
<protein>
    <submittedName>
        <fullName evidence="3">Uncharacterized protein</fullName>
    </submittedName>
</protein>
<keyword evidence="2" id="KW-1133">Transmembrane helix</keyword>
<name>A0A5P2BN16_STRVZ</name>
<dbReference type="AlphaFoldDB" id="A0A5P2BN16"/>
<feature type="region of interest" description="Disordered" evidence="1">
    <location>
        <begin position="47"/>
        <end position="69"/>
    </location>
</feature>
<feature type="transmembrane region" description="Helical" evidence="2">
    <location>
        <begin position="25"/>
        <end position="44"/>
    </location>
</feature>
<dbReference type="Proteomes" id="UP000323046">
    <property type="component" value="Chromosome"/>
</dbReference>
<reference evidence="3 4" key="1">
    <citation type="submission" date="2018-05" db="EMBL/GenBank/DDBJ databases">
        <title>Streptomyces venezuelae.</title>
        <authorList>
            <person name="Kim W."/>
            <person name="Lee N."/>
            <person name="Cho B.-K."/>
        </authorList>
    </citation>
    <scope>NUCLEOTIDE SEQUENCE [LARGE SCALE GENOMIC DNA]</scope>
    <source>
        <strain evidence="3 4">ATCC 14583</strain>
    </source>
</reference>
<keyword evidence="2" id="KW-0472">Membrane</keyword>